<dbReference type="Pfam" id="PF00756">
    <property type="entry name" value="Esterase"/>
    <property type="match status" value="1"/>
</dbReference>
<keyword evidence="2" id="KW-0378">Hydrolase</keyword>
<accession>A0ABX0U731</accession>
<dbReference type="PANTHER" id="PTHR40841">
    <property type="entry name" value="SIDEROPHORE TRIACETYLFUSARININE C ESTERASE"/>
    <property type="match status" value="1"/>
</dbReference>
<keyword evidence="4" id="KW-1185">Reference proteome</keyword>
<reference evidence="3 4" key="1">
    <citation type="submission" date="2020-03" db="EMBL/GenBank/DDBJ databases">
        <title>Genomic Encyclopedia of Type Strains, Phase IV (KMG-IV): sequencing the most valuable type-strain genomes for metagenomic binning, comparative biology and taxonomic classification.</title>
        <authorList>
            <person name="Goeker M."/>
        </authorList>
    </citation>
    <scope>NUCLEOTIDE SEQUENCE [LARGE SCALE GENOMIC DNA]</scope>
    <source>
        <strain evidence="3 4">DSM 101599</strain>
    </source>
</reference>
<proteinExistence type="inferred from homology"/>
<protein>
    <recommendedName>
        <fullName evidence="5">Esterase</fullName>
    </recommendedName>
</protein>
<dbReference type="Gene3D" id="3.40.50.1820">
    <property type="entry name" value="alpha/beta hydrolase"/>
    <property type="match status" value="1"/>
</dbReference>
<evidence type="ECO:0000256" key="1">
    <source>
        <dbReference type="ARBA" id="ARBA00005622"/>
    </source>
</evidence>
<dbReference type="SUPFAM" id="SSF53474">
    <property type="entry name" value="alpha/beta-Hydrolases"/>
    <property type="match status" value="1"/>
</dbReference>
<comment type="caution">
    <text evidence="3">The sequence shown here is derived from an EMBL/GenBank/DDBJ whole genome shotgun (WGS) entry which is preliminary data.</text>
</comment>
<sequence length="351" mass="40178">MKHKIFYLLVGFFSVVSYAQEINIGKVKKIQSKALGQEREYWVSIPEHYNDEKYKDQHYPVIYLLDGEKYFHVVSGIVKNMSSGYYPLMPESIVVAIKNIDRSRDLTPTEVSSLSYKSGGASKFQAFIEQELIPEIEKQYKTLDYKILVGHSFGGLYTLNTLFKNPKAFNAYLAIDPSLWWDNNVLVNKLDAVLKTTNFKGNTLFVADANSIGSQKKPSQQHYAHAKAKKEAIKLIDTTVPKNLNYQIKHYKEEDHGSVVLPAFIDGFRSVFKGFRVDVKALMKDPPLLKTQYDVLSSRLGVEFKPQSVYIDKVVDLCIKRGGEENAKILHQINMDLYPENSFLKNKLKKE</sequence>
<evidence type="ECO:0000313" key="3">
    <source>
        <dbReference type="EMBL" id="NIJ44653.1"/>
    </source>
</evidence>
<gene>
    <name evidence="3" type="ORF">FHR24_001092</name>
</gene>
<dbReference type="Proteomes" id="UP000745859">
    <property type="component" value="Unassembled WGS sequence"/>
</dbReference>
<organism evidence="3 4">
    <name type="scientific">Wenyingzhuangia heitensis</name>
    <dbReference type="NCBI Taxonomy" id="1487859"/>
    <lineage>
        <taxon>Bacteria</taxon>
        <taxon>Pseudomonadati</taxon>
        <taxon>Bacteroidota</taxon>
        <taxon>Flavobacteriia</taxon>
        <taxon>Flavobacteriales</taxon>
        <taxon>Flavobacteriaceae</taxon>
        <taxon>Wenyingzhuangia</taxon>
    </lineage>
</organism>
<evidence type="ECO:0008006" key="5">
    <source>
        <dbReference type="Google" id="ProtNLM"/>
    </source>
</evidence>
<evidence type="ECO:0000313" key="4">
    <source>
        <dbReference type="Proteomes" id="UP000745859"/>
    </source>
</evidence>
<evidence type="ECO:0000256" key="2">
    <source>
        <dbReference type="ARBA" id="ARBA00022801"/>
    </source>
</evidence>
<dbReference type="PANTHER" id="PTHR40841:SF2">
    <property type="entry name" value="SIDEROPHORE-DEGRADING ESTERASE (EUROFUNG)"/>
    <property type="match status" value="1"/>
</dbReference>
<comment type="similarity">
    <text evidence="1">Belongs to the esterase D family.</text>
</comment>
<dbReference type="InterPro" id="IPR052558">
    <property type="entry name" value="Siderophore_Hydrolase_D"/>
</dbReference>
<dbReference type="RefSeq" id="WP_167185050.1">
    <property type="nucleotide sequence ID" value="NZ_JAASQL010000001.1"/>
</dbReference>
<dbReference type="InterPro" id="IPR029058">
    <property type="entry name" value="AB_hydrolase_fold"/>
</dbReference>
<dbReference type="InterPro" id="IPR000801">
    <property type="entry name" value="Esterase-like"/>
</dbReference>
<dbReference type="EMBL" id="JAASQL010000001">
    <property type="protein sequence ID" value="NIJ44653.1"/>
    <property type="molecule type" value="Genomic_DNA"/>
</dbReference>
<name>A0ABX0U731_9FLAO</name>